<dbReference type="Pfam" id="PF01479">
    <property type="entry name" value="S4"/>
    <property type="match status" value="1"/>
</dbReference>
<reference evidence="9 10" key="1">
    <citation type="journal article" date="2009" name="Science">
        <title>Green evolution and dynamic adaptations revealed by genomes of the marine picoeukaryotes Micromonas.</title>
        <authorList>
            <person name="Worden A.Z."/>
            <person name="Lee J.H."/>
            <person name="Mock T."/>
            <person name="Rouze P."/>
            <person name="Simmons M.P."/>
            <person name="Aerts A.L."/>
            <person name="Allen A.E."/>
            <person name="Cuvelier M.L."/>
            <person name="Derelle E."/>
            <person name="Everett M.V."/>
            <person name="Foulon E."/>
            <person name="Grimwood J."/>
            <person name="Gundlach H."/>
            <person name="Henrissat B."/>
            <person name="Napoli C."/>
            <person name="McDonald S.M."/>
            <person name="Parker M.S."/>
            <person name="Rombauts S."/>
            <person name="Salamov A."/>
            <person name="Von Dassow P."/>
            <person name="Badger J.H."/>
            <person name="Coutinho P.M."/>
            <person name="Demir E."/>
            <person name="Dubchak I."/>
            <person name="Gentemann C."/>
            <person name="Eikrem W."/>
            <person name="Gready J.E."/>
            <person name="John U."/>
            <person name="Lanier W."/>
            <person name="Lindquist E.A."/>
            <person name="Lucas S."/>
            <person name="Mayer K.F."/>
            <person name="Moreau H."/>
            <person name="Not F."/>
            <person name="Otillar R."/>
            <person name="Panaud O."/>
            <person name="Pangilinan J."/>
            <person name="Paulsen I."/>
            <person name="Piegu B."/>
            <person name="Poliakov A."/>
            <person name="Robbens S."/>
            <person name="Schmutz J."/>
            <person name="Toulza E."/>
            <person name="Wyss T."/>
            <person name="Zelensky A."/>
            <person name="Zhou K."/>
            <person name="Armbrust E.V."/>
            <person name="Bhattacharya D."/>
            <person name="Goodenough U.W."/>
            <person name="Van de Peer Y."/>
            <person name="Grigoriev I.V."/>
        </authorList>
    </citation>
    <scope>NUCLEOTIDE SEQUENCE [LARGE SCALE GENOMIC DNA]</scope>
    <source>
        <strain evidence="9 10">CCMP1545</strain>
    </source>
</reference>
<name>C1N564_MICPC</name>
<dbReference type="OrthoDB" id="418349at2759"/>
<dbReference type="EMBL" id="GG663747">
    <property type="protein sequence ID" value="EEH53051.1"/>
    <property type="molecule type" value="Genomic_DNA"/>
</dbReference>
<sequence>MRLAARGSVGVASLARAWARRHAAPAALLHHRPPPPPRRRHHHARWRSSVSAAGASGGAAADAPPSSSSSSFEVVAPIDVPKPTPARLDAYIATHAPPSEGGGGITRARVVASIKAGLVDVNGVVARKASERVSPGDVIRVALKPTPPTEAAPEDIPLDVKYEDEHVLVVNKPAGMVVHPAPGHSSGTLVNAVLFRCGCPAMRVASGNANTADGVARPGIVHRLDKGTSGLIVVAKNEAAHASLCEQFATRVVRRRYLAICLGSPEQGEGRVDAPIGRDPRDRLKMAVVRRSRGGRRAASNYKVRASLARGNASLVEWRLETGRTHQIRVHAREIGIPILGDETYGGAGNGAEERLRSKGAMTPAEAKRVAKISRRPMLHAQTLGFRHPRTGEEMDFKAEPPEDFAEVFEALRDASA</sequence>
<comment type="similarity">
    <text evidence="2 6">Belongs to the pseudouridine synthase RluA family.</text>
</comment>
<feature type="region of interest" description="Disordered" evidence="7">
    <location>
        <begin position="26"/>
        <end position="71"/>
    </location>
</feature>
<evidence type="ECO:0000256" key="6">
    <source>
        <dbReference type="RuleBase" id="RU362028"/>
    </source>
</evidence>
<dbReference type="InterPro" id="IPR036986">
    <property type="entry name" value="S4_RNA-bd_sf"/>
</dbReference>
<dbReference type="InterPro" id="IPR006225">
    <property type="entry name" value="PsdUridine_synth_RluC/D"/>
</dbReference>
<dbReference type="PANTHER" id="PTHR21600:SF87">
    <property type="entry name" value="RNA PSEUDOURIDYLATE SYNTHASE DOMAIN-CONTAINING PROTEIN 1"/>
    <property type="match status" value="1"/>
</dbReference>
<organism evidence="10">
    <name type="scientific">Micromonas pusilla (strain CCMP1545)</name>
    <name type="common">Picoplanktonic green alga</name>
    <dbReference type="NCBI Taxonomy" id="564608"/>
    <lineage>
        <taxon>Eukaryota</taxon>
        <taxon>Viridiplantae</taxon>
        <taxon>Chlorophyta</taxon>
        <taxon>Mamiellophyceae</taxon>
        <taxon>Mamiellales</taxon>
        <taxon>Mamiellaceae</taxon>
        <taxon>Micromonas</taxon>
    </lineage>
</organism>
<feature type="domain" description="RNA-binding S4" evidence="8">
    <location>
        <begin position="86"/>
        <end position="154"/>
    </location>
</feature>
<dbReference type="GeneID" id="9688358"/>
<dbReference type="Pfam" id="PF00849">
    <property type="entry name" value="PseudoU_synth_2"/>
    <property type="match status" value="1"/>
</dbReference>
<dbReference type="EC" id="5.4.99.-" evidence="6"/>
<dbReference type="Gene3D" id="3.30.2350.10">
    <property type="entry name" value="Pseudouridine synthase"/>
    <property type="match status" value="1"/>
</dbReference>
<evidence type="ECO:0000313" key="10">
    <source>
        <dbReference type="Proteomes" id="UP000001876"/>
    </source>
</evidence>
<feature type="compositionally biased region" description="Basic residues" evidence="7">
    <location>
        <begin position="26"/>
        <end position="46"/>
    </location>
</feature>
<evidence type="ECO:0000256" key="5">
    <source>
        <dbReference type="PROSITE-ProRule" id="PRU00182"/>
    </source>
</evidence>
<accession>C1N564</accession>
<evidence type="ECO:0000256" key="3">
    <source>
        <dbReference type="ARBA" id="ARBA00023235"/>
    </source>
</evidence>
<evidence type="ECO:0000259" key="8">
    <source>
        <dbReference type="SMART" id="SM00363"/>
    </source>
</evidence>
<proteinExistence type="inferred from homology"/>
<dbReference type="eggNOG" id="KOG1919">
    <property type="taxonomic scope" value="Eukaryota"/>
</dbReference>
<dbReference type="PROSITE" id="PS50889">
    <property type="entry name" value="S4"/>
    <property type="match status" value="1"/>
</dbReference>
<dbReference type="SUPFAM" id="SSF55174">
    <property type="entry name" value="Alpha-L RNA-binding motif"/>
    <property type="match status" value="1"/>
</dbReference>
<dbReference type="InterPro" id="IPR006224">
    <property type="entry name" value="PsdUridine_synth_RluA-like_CS"/>
</dbReference>
<dbReference type="GO" id="GO:0000455">
    <property type="term" value="P:enzyme-directed rRNA pseudouridine synthesis"/>
    <property type="evidence" value="ECO:0007669"/>
    <property type="project" value="TreeGrafter"/>
</dbReference>
<dbReference type="KEGG" id="mpp:MICPUCDRAFT_36187"/>
<evidence type="ECO:0000256" key="4">
    <source>
        <dbReference type="PIRSR" id="PIRSR606225-1"/>
    </source>
</evidence>
<dbReference type="Gene3D" id="3.10.290.10">
    <property type="entry name" value="RNA-binding S4 domain"/>
    <property type="match status" value="1"/>
</dbReference>
<dbReference type="OMA" id="KSERAYT"/>
<dbReference type="InterPro" id="IPR050188">
    <property type="entry name" value="RluA_PseudoU_synthase"/>
</dbReference>
<keyword evidence="5" id="KW-0694">RNA-binding</keyword>
<dbReference type="SUPFAM" id="SSF55120">
    <property type="entry name" value="Pseudouridine synthase"/>
    <property type="match status" value="1"/>
</dbReference>
<dbReference type="GO" id="GO:0003723">
    <property type="term" value="F:RNA binding"/>
    <property type="evidence" value="ECO:0007669"/>
    <property type="project" value="UniProtKB-KW"/>
</dbReference>
<evidence type="ECO:0000256" key="7">
    <source>
        <dbReference type="SAM" id="MobiDB-lite"/>
    </source>
</evidence>
<dbReference type="RefSeq" id="XP_003063112.1">
    <property type="nucleotide sequence ID" value="XM_003063066.1"/>
</dbReference>
<keyword evidence="3 6" id="KW-0413">Isomerase</keyword>
<feature type="compositionally biased region" description="Low complexity" evidence="7">
    <location>
        <begin position="47"/>
        <end position="71"/>
    </location>
</feature>
<feature type="active site" evidence="4">
    <location>
        <position position="225"/>
    </location>
</feature>
<dbReference type="PROSITE" id="PS01129">
    <property type="entry name" value="PSI_RLU"/>
    <property type="match status" value="1"/>
</dbReference>
<comment type="function">
    <text evidence="6">Responsible for synthesis of pseudouridine from uracil.</text>
</comment>
<protein>
    <recommendedName>
        <fullName evidence="6">Pseudouridine synthase</fullName>
        <ecNumber evidence="6">5.4.99.-</ecNumber>
    </recommendedName>
</protein>
<evidence type="ECO:0000313" key="9">
    <source>
        <dbReference type="EMBL" id="EEH53051.1"/>
    </source>
</evidence>
<evidence type="ECO:0000256" key="2">
    <source>
        <dbReference type="ARBA" id="ARBA00010876"/>
    </source>
</evidence>
<dbReference type="Proteomes" id="UP000001876">
    <property type="component" value="Unassembled WGS sequence"/>
</dbReference>
<dbReference type="PANTHER" id="PTHR21600">
    <property type="entry name" value="MITOCHONDRIAL RNA PSEUDOURIDINE SYNTHASE"/>
    <property type="match status" value="1"/>
</dbReference>
<evidence type="ECO:0000256" key="1">
    <source>
        <dbReference type="ARBA" id="ARBA00000073"/>
    </source>
</evidence>
<keyword evidence="10" id="KW-1185">Reference proteome</keyword>
<dbReference type="NCBIfam" id="TIGR00005">
    <property type="entry name" value="rluA_subfam"/>
    <property type="match status" value="1"/>
</dbReference>
<dbReference type="CDD" id="cd00165">
    <property type="entry name" value="S4"/>
    <property type="match status" value="1"/>
</dbReference>
<dbReference type="InterPro" id="IPR006145">
    <property type="entry name" value="PsdUridine_synth_RsuA/RluA"/>
</dbReference>
<dbReference type="CDD" id="cd02869">
    <property type="entry name" value="PseudoU_synth_RluA_like"/>
    <property type="match status" value="1"/>
</dbReference>
<comment type="catalytic activity">
    <reaction evidence="1 6">
        <text>a uridine in RNA = a pseudouridine in RNA</text>
        <dbReference type="Rhea" id="RHEA:48348"/>
        <dbReference type="Rhea" id="RHEA-COMP:12068"/>
        <dbReference type="Rhea" id="RHEA-COMP:12069"/>
        <dbReference type="ChEBI" id="CHEBI:65314"/>
        <dbReference type="ChEBI" id="CHEBI:65315"/>
    </reaction>
</comment>
<dbReference type="InterPro" id="IPR020103">
    <property type="entry name" value="PsdUridine_synth_cat_dom_sf"/>
</dbReference>
<gene>
    <name evidence="9" type="ORF">MICPUCDRAFT_36187</name>
</gene>
<dbReference type="InterPro" id="IPR002942">
    <property type="entry name" value="S4_RNA-bd"/>
</dbReference>
<dbReference type="SMART" id="SM00363">
    <property type="entry name" value="S4"/>
    <property type="match status" value="1"/>
</dbReference>
<dbReference type="GO" id="GO:0009982">
    <property type="term" value="F:pseudouridine synthase activity"/>
    <property type="evidence" value="ECO:0007669"/>
    <property type="project" value="InterPro"/>
</dbReference>
<dbReference type="AlphaFoldDB" id="C1N564"/>